<dbReference type="InterPro" id="IPR020095">
    <property type="entry name" value="PsdUridine_synth_TruA_C"/>
</dbReference>
<dbReference type="GO" id="GO:0003723">
    <property type="term" value="F:RNA binding"/>
    <property type="evidence" value="ECO:0007669"/>
    <property type="project" value="InterPro"/>
</dbReference>
<feature type="active site" description="Nucleophile" evidence="4">
    <location>
        <position position="53"/>
    </location>
</feature>
<evidence type="ECO:0000256" key="2">
    <source>
        <dbReference type="ARBA" id="ARBA00022694"/>
    </source>
</evidence>
<sequence length="248" mass="28220">MTRYKAIIAYDGTHFNGFQKQPNGRTVQEEMEKTLKKMANGKEITVFGSGRTDAGVHAMGQVIHFDYPEERPLERMRFALDTQSSEDIAVKAVEIVSDDFHARYLVKEKTYQFRVDIGKPRSPFRRHYASYFPYPLDLSKIQRALPDLIGTHDFTSFCASGSSIEDKVRTIYEAKMEVNEAGDELLFTFRGNGFLYKMIRILVGTLLKIGNGRLSEDSIPEIIAKKDRNAAGPTAHPEGLYLYEVVYD</sequence>
<dbReference type="GO" id="GO:0031119">
    <property type="term" value="P:tRNA pseudouridine synthesis"/>
    <property type="evidence" value="ECO:0007669"/>
    <property type="project" value="UniProtKB-UniRule"/>
</dbReference>
<dbReference type="FunFam" id="3.30.70.580:FF:000001">
    <property type="entry name" value="tRNA pseudouridine synthase A"/>
    <property type="match status" value="1"/>
</dbReference>
<dbReference type="Pfam" id="PF01416">
    <property type="entry name" value="PseudoU_synth_1"/>
    <property type="match status" value="2"/>
</dbReference>
<evidence type="ECO:0000313" key="7">
    <source>
        <dbReference type="Proteomes" id="UP000352698"/>
    </source>
</evidence>
<dbReference type="PIRSF" id="PIRSF001430">
    <property type="entry name" value="tRNA_psdUrid_synth"/>
    <property type="match status" value="1"/>
</dbReference>
<dbReference type="Proteomes" id="UP000352698">
    <property type="component" value="Unassembled WGS sequence"/>
</dbReference>
<dbReference type="InterPro" id="IPR020097">
    <property type="entry name" value="PsdUridine_synth_TruA_a/b_dom"/>
</dbReference>
<feature type="binding site" evidence="4">
    <location>
        <position position="111"/>
    </location>
    <ligand>
        <name>substrate</name>
    </ligand>
</feature>
<keyword evidence="3 4" id="KW-0413">Isomerase</keyword>
<dbReference type="InterPro" id="IPR020103">
    <property type="entry name" value="PsdUridine_synth_cat_dom_sf"/>
</dbReference>
<dbReference type="EC" id="5.4.99.12" evidence="4"/>
<reference evidence="6 7" key="1">
    <citation type="submission" date="2019-05" db="EMBL/GenBank/DDBJ databases">
        <authorList>
            <consortium name="Pathogen Informatics"/>
        </authorList>
    </citation>
    <scope>NUCLEOTIDE SEQUENCE [LARGE SCALE GENOMIC DNA]</scope>
    <source>
        <strain evidence="6 7">NCTC12204</strain>
    </source>
</reference>
<evidence type="ECO:0000313" key="6">
    <source>
        <dbReference type="EMBL" id="VTQ58322.1"/>
    </source>
</evidence>
<evidence type="ECO:0000256" key="3">
    <source>
        <dbReference type="ARBA" id="ARBA00023235"/>
    </source>
</evidence>
<dbReference type="AlphaFoldDB" id="A0A449E7Q3"/>
<evidence type="ECO:0000256" key="5">
    <source>
        <dbReference type="RuleBase" id="RU003792"/>
    </source>
</evidence>
<dbReference type="CDD" id="cd02570">
    <property type="entry name" value="PseudoU_synth_EcTruA"/>
    <property type="match status" value="1"/>
</dbReference>
<proteinExistence type="inferred from homology"/>
<evidence type="ECO:0000256" key="4">
    <source>
        <dbReference type="HAMAP-Rule" id="MF_00171"/>
    </source>
</evidence>
<dbReference type="InterPro" id="IPR020094">
    <property type="entry name" value="TruA/RsuA/RluB/E/F_N"/>
</dbReference>
<dbReference type="NCBIfam" id="TIGR00071">
    <property type="entry name" value="hisT_truA"/>
    <property type="match status" value="1"/>
</dbReference>
<dbReference type="GO" id="GO:0160147">
    <property type="term" value="F:tRNA pseudouridine(38-40) synthase activity"/>
    <property type="evidence" value="ECO:0007669"/>
    <property type="project" value="UniProtKB-EC"/>
</dbReference>
<comment type="similarity">
    <text evidence="1 4 5">Belongs to the tRNA pseudouridine synthase TruA family.</text>
</comment>
<organism evidence="6 7">
    <name type="scientific">Enterococcus hirae</name>
    <dbReference type="NCBI Taxonomy" id="1354"/>
    <lineage>
        <taxon>Bacteria</taxon>
        <taxon>Bacillati</taxon>
        <taxon>Bacillota</taxon>
        <taxon>Bacilli</taxon>
        <taxon>Lactobacillales</taxon>
        <taxon>Enterococcaceae</taxon>
        <taxon>Enterococcus</taxon>
    </lineage>
</organism>
<keyword evidence="2 4" id="KW-0819">tRNA processing</keyword>
<dbReference type="RefSeq" id="WP_010736802.1">
    <property type="nucleotide sequence ID" value="NZ_AP027299.1"/>
</dbReference>
<dbReference type="EMBL" id="CABEEP010000001">
    <property type="protein sequence ID" value="VTQ58322.1"/>
    <property type="molecule type" value="Genomic_DNA"/>
</dbReference>
<evidence type="ECO:0000256" key="1">
    <source>
        <dbReference type="ARBA" id="ARBA00009375"/>
    </source>
</evidence>
<comment type="caution">
    <text evidence="4">Lacks conserved residue(s) required for the propagation of feature annotation.</text>
</comment>
<comment type="subunit">
    <text evidence="4">Homodimer.</text>
</comment>
<name>A0A449E7Q3_ENTHR</name>
<dbReference type="Gene3D" id="3.30.70.580">
    <property type="entry name" value="Pseudouridine synthase I, catalytic domain, N-terminal subdomain"/>
    <property type="match status" value="1"/>
</dbReference>
<dbReference type="HAMAP" id="MF_00171">
    <property type="entry name" value="TruA"/>
    <property type="match status" value="1"/>
</dbReference>
<dbReference type="PANTHER" id="PTHR11142">
    <property type="entry name" value="PSEUDOURIDYLATE SYNTHASE"/>
    <property type="match status" value="1"/>
</dbReference>
<protein>
    <recommendedName>
        <fullName evidence="4">tRNA pseudouridine synthase A</fullName>
        <ecNumber evidence="4">5.4.99.12</ecNumber>
    </recommendedName>
    <alternativeName>
        <fullName evidence="4">tRNA pseudouridine(38-40) synthase</fullName>
    </alternativeName>
    <alternativeName>
        <fullName evidence="4">tRNA pseudouridylate synthase I</fullName>
    </alternativeName>
    <alternativeName>
        <fullName evidence="4">tRNA-uridine isomerase I</fullName>
    </alternativeName>
</protein>
<dbReference type="InterPro" id="IPR001406">
    <property type="entry name" value="PsdUridine_synth_TruA"/>
</dbReference>
<gene>
    <name evidence="6" type="primary">truA_1</name>
    <name evidence="4" type="synonym">truA</name>
    <name evidence="6" type="ORF">NCTC12204_00094</name>
</gene>
<dbReference type="SUPFAM" id="SSF55120">
    <property type="entry name" value="Pseudouridine synthase"/>
    <property type="match status" value="1"/>
</dbReference>
<comment type="function">
    <text evidence="4">Formation of pseudouridine at positions 38, 39 and 40 in the anticodon stem and loop of transfer RNAs.</text>
</comment>
<accession>A0A449E7Q3</accession>
<comment type="catalytic activity">
    <reaction evidence="4 5">
        <text>uridine(38/39/40) in tRNA = pseudouridine(38/39/40) in tRNA</text>
        <dbReference type="Rhea" id="RHEA:22376"/>
        <dbReference type="Rhea" id="RHEA-COMP:10085"/>
        <dbReference type="Rhea" id="RHEA-COMP:10087"/>
        <dbReference type="ChEBI" id="CHEBI:65314"/>
        <dbReference type="ChEBI" id="CHEBI:65315"/>
        <dbReference type="EC" id="5.4.99.12"/>
    </reaction>
</comment>
<dbReference type="PANTHER" id="PTHR11142:SF0">
    <property type="entry name" value="TRNA PSEUDOURIDINE SYNTHASE-LIKE 1"/>
    <property type="match status" value="1"/>
</dbReference>
<comment type="caution">
    <text evidence="6">The sequence shown here is derived from an EMBL/GenBank/DDBJ whole genome shotgun (WGS) entry which is preliminary data.</text>
</comment>
<dbReference type="Gene3D" id="3.30.70.660">
    <property type="entry name" value="Pseudouridine synthase I, catalytic domain, C-terminal subdomain"/>
    <property type="match status" value="1"/>
</dbReference>